<dbReference type="EMBL" id="JAASQI010000010">
    <property type="protein sequence ID" value="NIJ59790.1"/>
    <property type="molecule type" value="Genomic_DNA"/>
</dbReference>
<keyword evidence="13" id="KW-1185">Reference proteome</keyword>
<feature type="domain" description="Radical SAM core" evidence="11">
    <location>
        <begin position="11"/>
        <end position="228"/>
    </location>
</feature>
<dbReference type="InterPro" id="IPR040064">
    <property type="entry name" value="MoaA-like"/>
</dbReference>
<evidence type="ECO:0000259" key="11">
    <source>
        <dbReference type="PROSITE" id="PS51918"/>
    </source>
</evidence>
<dbReference type="InterPro" id="IPR007197">
    <property type="entry name" value="rSAM"/>
</dbReference>
<dbReference type="InterPro" id="IPR000385">
    <property type="entry name" value="MoaA_NifB_PqqE_Fe-S-bd_CS"/>
</dbReference>
<dbReference type="Pfam" id="PF04055">
    <property type="entry name" value="Radical_SAM"/>
    <property type="match status" value="1"/>
</dbReference>
<keyword evidence="3" id="KW-0949">S-adenosyl-L-methionine</keyword>
<keyword evidence="9" id="KW-0501">Molybdenum cofactor biosynthesis</keyword>
<gene>
    <name evidence="12" type="ORF">FHS82_003651</name>
</gene>
<dbReference type="CDD" id="cd21117">
    <property type="entry name" value="Twitch_MoaA"/>
    <property type="match status" value="1"/>
</dbReference>
<sequence length="333" mass="36861">MNFQPPALLDGHRRRFHYLRLSITEVCNFRCTYCLPNGWRKADEAHPASYLTVAEITRLVRAFAGLGMSKIRLTGGEPAVRKDLADIIAAVAATPGIDKVALTTNGWNLRHRLPEWRAAGLTNLNVSIDSLVADDFHAITGHDRLADVLAGVDLAIGMQLPSVKVNAVLLRETAARGFDDWVRFVRRRPVSVRFIELMRTGDNADYFTAHHVGGSVLREWLEANGWCRAERRFDDGPAVEYTRPDHAGRIGLIAPYAPGFCDTCNRLRVTARGKLRLCLFGDGGLDLRDLLQDDADIPELRARVKSGLLDKAAAHFLHRNDPGATRNLAQVGG</sequence>
<keyword evidence="7" id="KW-0411">Iron-sulfur</keyword>
<dbReference type="PANTHER" id="PTHR22960">
    <property type="entry name" value="MOLYBDOPTERIN COFACTOR SYNTHESIS PROTEIN A"/>
    <property type="match status" value="1"/>
</dbReference>
<accession>A0ABX0V646</accession>
<dbReference type="PROSITE" id="PS51918">
    <property type="entry name" value="RADICAL_SAM"/>
    <property type="match status" value="1"/>
</dbReference>
<comment type="cofactor">
    <cofactor evidence="1">
        <name>[4Fe-4S] cluster</name>
        <dbReference type="ChEBI" id="CHEBI:49883"/>
    </cofactor>
</comment>
<organism evidence="12 13">
    <name type="scientific">Pseudochelatococcus lubricantis</name>
    <dbReference type="NCBI Taxonomy" id="1538102"/>
    <lineage>
        <taxon>Bacteria</taxon>
        <taxon>Pseudomonadati</taxon>
        <taxon>Pseudomonadota</taxon>
        <taxon>Alphaproteobacteria</taxon>
        <taxon>Hyphomicrobiales</taxon>
        <taxon>Chelatococcaceae</taxon>
        <taxon>Pseudochelatococcus</taxon>
    </lineage>
</organism>
<evidence type="ECO:0000256" key="8">
    <source>
        <dbReference type="ARBA" id="ARBA00023134"/>
    </source>
</evidence>
<dbReference type="Proteomes" id="UP001429580">
    <property type="component" value="Unassembled WGS sequence"/>
</dbReference>
<comment type="caution">
    <text evidence="12">The sequence shown here is derived from an EMBL/GenBank/DDBJ whole genome shotgun (WGS) entry which is preliminary data.</text>
</comment>
<dbReference type="SFLD" id="SFLDG01383">
    <property type="entry name" value="cyclic_pyranopterin_phosphate"/>
    <property type="match status" value="1"/>
</dbReference>
<evidence type="ECO:0000256" key="2">
    <source>
        <dbReference type="ARBA" id="ARBA00022485"/>
    </source>
</evidence>
<dbReference type="PROSITE" id="PS01305">
    <property type="entry name" value="MOAA_NIFB_PQQE"/>
    <property type="match status" value="1"/>
</dbReference>
<name>A0ABX0V646_9HYPH</name>
<evidence type="ECO:0000313" key="12">
    <source>
        <dbReference type="EMBL" id="NIJ59790.1"/>
    </source>
</evidence>
<dbReference type="InterPro" id="IPR013483">
    <property type="entry name" value="MoaA"/>
</dbReference>
<evidence type="ECO:0000256" key="4">
    <source>
        <dbReference type="ARBA" id="ARBA00022723"/>
    </source>
</evidence>
<keyword evidence="4" id="KW-0479">Metal-binding</keyword>
<dbReference type="PANTHER" id="PTHR22960:SF28">
    <property type="entry name" value="GTP 3',8-CYCLASE"/>
    <property type="match status" value="1"/>
</dbReference>
<keyword evidence="6" id="KW-0408">Iron</keyword>
<dbReference type="NCBIfam" id="TIGR02666">
    <property type="entry name" value="moaA"/>
    <property type="match status" value="1"/>
</dbReference>
<dbReference type="SFLD" id="SFLDS00029">
    <property type="entry name" value="Radical_SAM"/>
    <property type="match status" value="1"/>
</dbReference>
<dbReference type="SFLD" id="SFLDG01386">
    <property type="entry name" value="main_SPASM_domain-containing"/>
    <property type="match status" value="1"/>
</dbReference>
<keyword evidence="5" id="KW-0547">Nucleotide-binding</keyword>
<keyword evidence="10" id="KW-0456">Lyase</keyword>
<keyword evidence="2" id="KW-0004">4Fe-4S</keyword>
<evidence type="ECO:0000313" key="13">
    <source>
        <dbReference type="Proteomes" id="UP001429580"/>
    </source>
</evidence>
<evidence type="ECO:0000256" key="9">
    <source>
        <dbReference type="ARBA" id="ARBA00023150"/>
    </source>
</evidence>
<reference evidence="12 13" key="1">
    <citation type="submission" date="2020-03" db="EMBL/GenBank/DDBJ databases">
        <title>Genomic Encyclopedia of Type Strains, Phase IV (KMG-IV): sequencing the most valuable type-strain genomes for metagenomic binning, comparative biology and taxonomic classification.</title>
        <authorList>
            <person name="Goeker M."/>
        </authorList>
    </citation>
    <scope>NUCLEOTIDE SEQUENCE [LARGE SCALE GENOMIC DNA]</scope>
    <source>
        <strain evidence="12 13">DSM 103870</strain>
    </source>
</reference>
<dbReference type="InterPro" id="IPR010505">
    <property type="entry name" value="MoaA_twitch"/>
</dbReference>
<dbReference type="InterPro" id="IPR013785">
    <property type="entry name" value="Aldolase_TIM"/>
</dbReference>
<evidence type="ECO:0000256" key="6">
    <source>
        <dbReference type="ARBA" id="ARBA00023004"/>
    </source>
</evidence>
<dbReference type="CDD" id="cd01335">
    <property type="entry name" value="Radical_SAM"/>
    <property type="match status" value="1"/>
</dbReference>
<dbReference type="InterPro" id="IPR058240">
    <property type="entry name" value="rSAM_sf"/>
</dbReference>
<dbReference type="SUPFAM" id="SSF102114">
    <property type="entry name" value="Radical SAM enzymes"/>
    <property type="match status" value="1"/>
</dbReference>
<evidence type="ECO:0000256" key="5">
    <source>
        <dbReference type="ARBA" id="ARBA00022741"/>
    </source>
</evidence>
<dbReference type="SFLD" id="SFLDG01067">
    <property type="entry name" value="SPASM/twitch_domain_containing"/>
    <property type="match status" value="1"/>
</dbReference>
<evidence type="ECO:0000256" key="7">
    <source>
        <dbReference type="ARBA" id="ARBA00023014"/>
    </source>
</evidence>
<keyword evidence="8" id="KW-0342">GTP-binding</keyword>
<evidence type="ECO:0000256" key="3">
    <source>
        <dbReference type="ARBA" id="ARBA00022691"/>
    </source>
</evidence>
<dbReference type="RefSeq" id="WP_166955519.1">
    <property type="nucleotide sequence ID" value="NZ_JAASQI010000010.1"/>
</dbReference>
<dbReference type="Gene3D" id="3.20.20.70">
    <property type="entry name" value="Aldolase class I"/>
    <property type="match status" value="1"/>
</dbReference>
<proteinExistence type="predicted"/>
<evidence type="ECO:0000256" key="1">
    <source>
        <dbReference type="ARBA" id="ARBA00001966"/>
    </source>
</evidence>
<protein>
    <submittedName>
        <fullName evidence="12">Cyclic pyranopterin phosphate synthase</fullName>
    </submittedName>
</protein>
<evidence type="ECO:0000256" key="10">
    <source>
        <dbReference type="ARBA" id="ARBA00023239"/>
    </source>
</evidence>
<dbReference type="InterPro" id="IPR050105">
    <property type="entry name" value="MoCo_biosynth_MoaA/MoaC"/>
</dbReference>
<dbReference type="Pfam" id="PF06463">
    <property type="entry name" value="Mob_synth_C"/>
    <property type="match status" value="1"/>
</dbReference>